<dbReference type="Gene3D" id="3.40.50.10490">
    <property type="entry name" value="Glucose-6-phosphate isomerase like protein, domain 1"/>
    <property type="match status" value="1"/>
</dbReference>
<dbReference type="RefSeq" id="WP_023172251.1">
    <property type="nucleotide sequence ID" value="NC_022600.1"/>
</dbReference>
<comment type="cofactor">
    <cofactor evidence="9">
        <name>Zn(2+)</name>
        <dbReference type="ChEBI" id="CHEBI:29105"/>
    </cofactor>
    <text evidence="9">Binds 1 zinc ion per subunit.</text>
</comment>
<dbReference type="InterPro" id="IPR035461">
    <property type="entry name" value="GmhA/DiaA"/>
</dbReference>
<gene>
    <name evidence="9 11" type="primary">gmhA</name>
    <name evidence="11" type="ORF">GKIL_0944</name>
</gene>
<comment type="subcellular location">
    <subcellularLocation>
        <location evidence="2 9">Cytoplasm</location>
    </subcellularLocation>
</comment>
<dbReference type="GO" id="GO:0016757">
    <property type="term" value="F:glycosyltransferase activity"/>
    <property type="evidence" value="ECO:0007669"/>
    <property type="project" value="InterPro"/>
</dbReference>
<dbReference type="OrthoDB" id="7847955at2"/>
<dbReference type="InterPro" id="IPR046348">
    <property type="entry name" value="SIS_dom_sf"/>
</dbReference>
<evidence type="ECO:0000256" key="3">
    <source>
        <dbReference type="ARBA" id="ARBA00009894"/>
    </source>
</evidence>
<evidence type="ECO:0000256" key="1">
    <source>
        <dbReference type="ARBA" id="ARBA00000348"/>
    </source>
</evidence>
<dbReference type="STRING" id="1183438.GKIL_0944"/>
<dbReference type="GO" id="GO:0008968">
    <property type="term" value="F:D-sedoheptulose 7-phosphate isomerase activity"/>
    <property type="evidence" value="ECO:0007669"/>
    <property type="project" value="UniProtKB-UniRule"/>
</dbReference>
<name>U5QHP7_GLOK1</name>
<dbReference type="CDD" id="cd03800">
    <property type="entry name" value="GT4_sucrose_synthase"/>
    <property type="match status" value="1"/>
</dbReference>
<dbReference type="HOGENOM" id="CLU_408673_0_0_3"/>
<feature type="binding site" evidence="9">
    <location>
        <position position="586"/>
    </location>
    <ligand>
        <name>Zn(2+)</name>
        <dbReference type="ChEBI" id="CHEBI:29105"/>
    </ligand>
</feature>
<comment type="similarity">
    <text evidence="3 9">Belongs to the SIS family. GmhA subfamily.</text>
</comment>
<dbReference type="Proteomes" id="UP000017396">
    <property type="component" value="Chromosome"/>
</dbReference>
<dbReference type="SUPFAM" id="SSF53756">
    <property type="entry name" value="UDP-Glycosyltransferase/glycogen phosphorylase"/>
    <property type="match status" value="1"/>
</dbReference>
<dbReference type="PROSITE" id="PS51464">
    <property type="entry name" value="SIS"/>
    <property type="match status" value="1"/>
</dbReference>
<dbReference type="GO" id="GO:0005975">
    <property type="term" value="P:carbohydrate metabolic process"/>
    <property type="evidence" value="ECO:0007669"/>
    <property type="project" value="UniProtKB-UniRule"/>
</dbReference>
<evidence type="ECO:0000313" key="11">
    <source>
        <dbReference type="EMBL" id="AGY57190.1"/>
    </source>
</evidence>
<evidence type="ECO:0000256" key="2">
    <source>
        <dbReference type="ARBA" id="ARBA00004496"/>
    </source>
</evidence>
<organism evidence="11 12">
    <name type="scientific">Gloeobacter kilaueensis (strain ATCC BAA-2537 / CCAP 1431/1 / ULC 316 / JS1)</name>
    <dbReference type="NCBI Taxonomy" id="1183438"/>
    <lineage>
        <taxon>Bacteria</taxon>
        <taxon>Bacillati</taxon>
        <taxon>Cyanobacteriota</taxon>
        <taxon>Cyanophyceae</taxon>
        <taxon>Gloeobacterales</taxon>
        <taxon>Gloeobacteraceae</taxon>
        <taxon>Gloeobacter</taxon>
    </lineage>
</organism>
<dbReference type="EMBL" id="CP003587">
    <property type="protein sequence ID" value="AGY57190.1"/>
    <property type="molecule type" value="Genomic_DNA"/>
</dbReference>
<evidence type="ECO:0000256" key="6">
    <source>
        <dbReference type="ARBA" id="ARBA00022833"/>
    </source>
</evidence>
<dbReference type="eggNOG" id="COG0438">
    <property type="taxonomic scope" value="Bacteria"/>
</dbReference>
<dbReference type="HAMAP" id="MF_00067">
    <property type="entry name" value="GmhA"/>
    <property type="match status" value="1"/>
</dbReference>
<evidence type="ECO:0000256" key="8">
    <source>
        <dbReference type="ARBA" id="ARBA00023277"/>
    </source>
</evidence>
<dbReference type="Gene3D" id="3.40.50.2000">
    <property type="entry name" value="Glycogen Phosphorylase B"/>
    <property type="match status" value="2"/>
</dbReference>
<evidence type="ECO:0000256" key="4">
    <source>
        <dbReference type="ARBA" id="ARBA00022490"/>
    </source>
</evidence>
<dbReference type="InterPro" id="IPR050194">
    <property type="entry name" value="Glycosyltransferase_grp1"/>
</dbReference>
<sequence length="632" mass="69374">MKRIALISEHASPLASPGSVDSGGQNVYVAQTARHLAALGYAVDVFTRRDSAQLPEIVEWQPQVRVIHIEAGPATWVPKEDLLALMDAFEAGVLGYCRQYRYALVHAHFWMSALVAANIKRLLGLPFVVTFHALGRVRRHHQGEADRFSQVRFEIEERIVGEADRLIAECPQDEEDLICLYGADPERIVLIPCGFDPAEFSPMSKELARAALGYERDERLLLHLGRLVPRKGIDTVIRAFAHLQHHHRLVARLVIVGGESERADPAHSPELARLVNLARELEVAQSVHFTGRRERAVLRHYYSAADLFLTTPWYEPFGITPLEAMACGTPVIGSNVGGIKFSVRDNETGYLVAPNDPVALADRVAWLYAHPQLRALMSRRATSRATDLFSWRRVSEAIADLYEQVITGPITLEARQALGTIDASFAGAIETLGQSRQRLARPLLVLAEKLHACFKSGGKVLVCGNGGSAADAQHFAAECVGRFKCPGRAGLPVLALSADSAFLTAWANDVGYEQVFARQVEAFGQPGDLLFGISTSGRSLNLVRAFERARERGLSTAALLGGSGGPLRDLADLAAVVPSTDTQHIQEVQIVLIHLLCELVEQRMQPAAIPVADTPALHLWDHPRRRIAVPFE</sequence>
<accession>U5QHP7</accession>
<dbReference type="Pfam" id="PF13580">
    <property type="entry name" value="SIS_2"/>
    <property type="match status" value="1"/>
</dbReference>
<keyword evidence="4 9" id="KW-0963">Cytoplasm</keyword>
<keyword evidence="11" id="KW-0808">Transferase</keyword>
<evidence type="ECO:0000256" key="7">
    <source>
        <dbReference type="ARBA" id="ARBA00023235"/>
    </source>
</evidence>
<dbReference type="Pfam" id="PF00534">
    <property type="entry name" value="Glycos_transf_1"/>
    <property type="match status" value="1"/>
</dbReference>
<feature type="binding site" evidence="9">
    <location>
        <position position="586"/>
    </location>
    <ligand>
        <name>substrate</name>
    </ligand>
</feature>
<evidence type="ECO:0000313" key="12">
    <source>
        <dbReference type="Proteomes" id="UP000017396"/>
    </source>
</evidence>
<keyword evidence="12" id="KW-1185">Reference proteome</keyword>
<feature type="binding site" evidence="9">
    <location>
        <begin position="534"/>
        <end position="536"/>
    </location>
    <ligand>
        <name>substrate</name>
    </ligand>
</feature>
<feature type="binding site" evidence="9">
    <location>
        <position position="539"/>
    </location>
    <ligand>
        <name>substrate</name>
    </ligand>
</feature>
<keyword evidence="7 9" id="KW-0413">Isomerase</keyword>
<reference evidence="11 12" key="1">
    <citation type="journal article" date="2013" name="PLoS ONE">
        <title>Cultivation and Complete Genome Sequencing of Gloeobacter kilaueensis sp. nov., from a Lava Cave in Kilauea Caldera, Hawai'i.</title>
        <authorList>
            <person name="Saw J.H."/>
            <person name="Schatz M."/>
            <person name="Brown M.V."/>
            <person name="Kunkel D.D."/>
            <person name="Foster J.S."/>
            <person name="Shick H."/>
            <person name="Christensen S."/>
            <person name="Hou S."/>
            <person name="Wan X."/>
            <person name="Donachie S.P."/>
        </authorList>
    </citation>
    <scope>NUCLEOTIDE SEQUENCE [LARGE SCALE GENOMIC DNA]</scope>
    <source>
        <strain evidence="12">JS</strain>
    </source>
</reference>
<dbReference type="InterPro" id="IPR001296">
    <property type="entry name" value="Glyco_trans_1"/>
</dbReference>
<keyword evidence="8 9" id="KW-0119">Carbohydrate metabolism</keyword>
<dbReference type="CDD" id="cd05006">
    <property type="entry name" value="SIS_GmhA"/>
    <property type="match status" value="1"/>
</dbReference>
<proteinExistence type="inferred from homology"/>
<feature type="binding site" evidence="9">
    <location>
        <begin position="465"/>
        <end position="467"/>
    </location>
    <ligand>
        <name>substrate</name>
    </ligand>
</feature>
<feature type="binding site" evidence="9">
    <location>
        <position position="478"/>
    </location>
    <ligand>
        <name>Zn(2+)</name>
        <dbReference type="ChEBI" id="CHEBI:29105"/>
    </ligand>
</feature>
<keyword evidence="5 9" id="KW-0479">Metal-binding</keyword>
<protein>
    <recommendedName>
        <fullName evidence="9">Phosphoheptose isomerase</fullName>
        <ecNumber evidence="9">5.3.1.28</ecNumber>
    </recommendedName>
    <alternativeName>
        <fullName evidence="9">Sedoheptulose 7-phosphate isomerase</fullName>
    </alternativeName>
</protein>
<dbReference type="KEGG" id="glj:GKIL_0944"/>
<dbReference type="InterPro" id="IPR004515">
    <property type="entry name" value="Phosphoheptose_Isoase"/>
</dbReference>
<comment type="pathway">
    <text evidence="9">Carbohydrate biosynthesis; D-glycero-D-manno-heptose 7-phosphate biosynthesis; D-glycero-alpha-D-manno-heptose 7-phosphate and D-glycero-beta-D-manno-heptose 7-phosphate from sedoheptulose 7-phosphate: step 1/1.</text>
</comment>
<dbReference type="Pfam" id="PF13439">
    <property type="entry name" value="Glyco_transf_4"/>
    <property type="match status" value="1"/>
</dbReference>
<feature type="binding site" evidence="9">
    <location>
        <position position="594"/>
    </location>
    <ligand>
        <name>Zn(2+)</name>
        <dbReference type="ChEBI" id="CHEBI:29105"/>
    </ligand>
</feature>
<dbReference type="PATRIC" id="fig|1183438.3.peg.937"/>
<feature type="binding site" evidence="9">
    <location>
        <begin position="508"/>
        <end position="509"/>
    </location>
    <ligand>
        <name>substrate</name>
    </ligand>
</feature>
<feature type="domain" description="SIS" evidence="10">
    <location>
        <begin position="450"/>
        <end position="606"/>
    </location>
</feature>
<evidence type="ECO:0000256" key="9">
    <source>
        <dbReference type="HAMAP-Rule" id="MF_00067"/>
    </source>
</evidence>
<comment type="function">
    <text evidence="9">Catalyzes the isomerization of sedoheptulose 7-phosphate in D-glycero-D-manno-heptose 7-phosphate.</text>
</comment>
<dbReference type="AlphaFoldDB" id="U5QHP7"/>
<dbReference type="PANTHER" id="PTHR45947">
    <property type="entry name" value="SULFOQUINOVOSYL TRANSFERASE SQD2"/>
    <property type="match status" value="1"/>
</dbReference>
<dbReference type="UniPathway" id="UPA00041">
    <property type="reaction ID" value="UER00436"/>
</dbReference>
<dbReference type="eggNOG" id="COG0279">
    <property type="taxonomic scope" value="Bacteria"/>
</dbReference>
<dbReference type="GO" id="GO:0005737">
    <property type="term" value="C:cytoplasm"/>
    <property type="evidence" value="ECO:0007669"/>
    <property type="project" value="UniProtKB-SubCell"/>
</dbReference>
<feature type="binding site" evidence="9">
    <location>
        <position position="474"/>
    </location>
    <ligand>
        <name>Zn(2+)</name>
        <dbReference type="ChEBI" id="CHEBI:29105"/>
    </ligand>
</feature>
<dbReference type="GO" id="GO:0097367">
    <property type="term" value="F:carbohydrate derivative binding"/>
    <property type="evidence" value="ECO:0007669"/>
    <property type="project" value="InterPro"/>
</dbReference>
<evidence type="ECO:0000256" key="5">
    <source>
        <dbReference type="ARBA" id="ARBA00022723"/>
    </source>
</evidence>
<keyword evidence="6 9" id="KW-0862">Zinc</keyword>
<feature type="binding site" evidence="9">
    <location>
        <position position="478"/>
    </location>
    <ligand>
        <name>substrate</name>
    </ligand>
</feature>
<dbReference type="InterPro" id="IPR028098">
    <property type="entry name" value="Glyco_trans_4-like_N"/>
</dbReference>
<dbReference type="SUPFAM" id="SSF53697">
    <property type="entry name" value="SIS domain"/>
    <property type="match status" value="1"/>
</dbReference>
<evidence type="ECO:0000259" key="10">
    <source>
        <dbReference type="PROSITE" id="PS51464"/>
    </source>
</evidence>
<comment type="catalytic activity">
    <reaction evidence="1 9">
        <text>2 D-sedoheptulose 7-phosphate = D-glycero-alpha-D-manno-heptose 7-phosphate + D-glycero-beta-D-manno-heptose 7-phosphate</text>
        <dbReference type="Rhea" id="RHEA:27489"/>
        <dbReference type="ChEBI" id="CHEBI:57483"/>
        <dbReference type="ChEBI" id="CHEBI:60203"/>
        <dbReference type="ChEBI" id="CHEBI:60204"/>
        <dbReference type="EC" id="5.3.1.28"/>
    </reaction>
</comment>
<dbReference type="GO" id="GO:0008270">
    <property type="term" value="F:zinc ion binding"/>
    <property type="evidence" value="ECO:0007669"/>
    <property type="project" value="UniProtKB-UniRule"/>
</dbReference>
<dbReference type="InterPro" id="IPR001347">
    <property type="entry name" value="SIS_dom"/>
</dbReference>
<dbReference type="PANTHER" id="PTHR45947:SF3">
    <property type="entry name" value="SULFOQUINOVOSYL TRANSFERASE SQD2"/>
    <property type="match status" value="1"/>
</dbReference>
<dbReference type="GO" id="GO:2001061">
    <property type="term" value="P:D-glycero-D-manno-heptose 7-phosphate biosynthetic process"/>
    <property type="evidence" value="ECO:0007669"/>
    <property type="project" value="UniProtKB-UniPathway"/>
</dbReference>
<comment type="miscellaneous">
    <text evidence="9">The reaction produces a racemic mixture of D-glycero-alpha-D-manno-heptose 7-phosphate and D-glycero-beta-D-manno-heptose 7-phosphate.</text>
</comment>
<dbReference type="EC" id="5.3.1.28" evidence="9"/>